<comment type="subunit">
    <text evidence="3">Homodimer.</text>
</comment>
<organism evidence="9 10">
    <name type="scientific">Snodgrassella alvi</name>
    <dbReference type="NCBI Taxonomy" id="1196083"/>
    <lineage>
        <taxon>Bacteria</taxon>
        <taxon>Pseudomonadati</taxon>
        <taxon>Pseudomonadota</taxon>
        <taxon>Betaproteobacteria</taxon>
        <taxon>Neisseriales</taxon>
        <taxon>Neisseriaceae</taxon>
        <taxon>Snodgrassella</taxon>
    </lineage>
</organism>
<dbReference type="PANTHER" id="PTHR42790:SF19">
    <property type="entry name" value="KYNURENINE_ALPHA-AMINOADIPATE AMINOTRANSFERASE, MITOCHONDRIAL"/>
    <property type="match status" value="1"/>
</dbReference>
<dbReference type="GO" id="GO:1901605">
    <property type="term" value="P:alpha-amino acid metabolic process"/>
    <property type="evidence" value="ECO:0007669"/>
    <property type="project" value="TreeGrafter"/>
</dbReference>
<keyword evidence="7" id="KW-0663">Pyridoxal phosphate</keyword>
<dbReference type="RefSeq" id="WP_100123983.1">
    <property type="nucleotide sequence ID" value="NZ_MEIU01000058.1"/>
</dbReference>
<dbReference type="Pfam" id="PF00155">
    <property type="entry name" value="Aminotran_1_2"/>
    <property type="match status" value="1"/>
</dbReference>
<dbReference type="Gene3D" id="3.40.640.10">
    <property type="entry name" value="Type I PLP-dependent aspartate aminotransferase-like (Major domain)"/>
    <property type="match status" value="1"/>
</dbReference>
<dbReference type="InterPro" id="IPR050859">
    <property type="entry name" value="Class-I_PLP-dep_aminotransf"/>
</dbReference>
<dbReference type="InterPro" id="IPR015422">
    <property type="entry name" value="PyrdxlP-dep_Trfase_small"/>
</dbReference>
<feature type="domain" description="Aminotransferase class I/classII large" evidence="8">
    <location>
        <begin position="45"/>
        <end position="380"/>
    </location>
</feature>
<evidence type="ECO:0000256" key="2">
    <source>
        <dbReference type="ARBA" id="ARBA00007441"/>
    </source>
</evidence>
<reference evidence="9 10" key="1">
    <citation type="journal article" date="2017" name="MBio">
        <title>Type VI secretion-mediated competition in the bee gut microbiome.</title>
        <authorList>
            <person name="Steele M.I."/>
            <person name="Kwong W.K."/>
            <person name="Powell J.E."/>
            <person name="Whiteley M."/>
            <person name="Moran N.A."/>
        </authorList>
    </citation>
    <scope>NUCLEOTIDE SEQUENCE [LARGE SCALE GENOMIC DNA]</scope>
    <source>
        <strain evidence="9 10">HK3</strain>
    </source>
</reference>
<proteinExistence type="inferred from homology"/>
<dbReference type="InterPro" id="IPR015424">
    <property type="entry name" value="PyrdxlP-dep_Trfase"/>
</dbReference>
<dbReference type="InterPro" id="IPR015421">
    <property type="entry name" value="PyrdxlP-dep_Trfase_major"/>
</dbReference>
<evidence type="ECO:0000256" key="6">
    <source>
        <dbReference type="ARBA" id="ARBA00022679"/>
    </source>
</evidence>
<comment type="cofactor">
    <cofactor evidence="1">
        <name>pyridoxal 5'-phosphate</name>
        <dbReference type="ChEBI" id="CHEBI:597326"/>
    </cofactor>
</comment>
<dbReference type="Gene3D" id="3.90.1150.10">
    <property type="entry name" value="Aspartate Aminotransferase, domain 1"/>
    <property type="match status" value="1"/>
</dbReference>
<evidence type="ECO:0000256" key="3">
    <source>
        <dbReference type="ARBA" id="ARBA00011738"/>
    </source>
</evidence>
<dbReference type="EMBL" id="MEIU01000058">
    <property type="protein sequence ID" value="PIT59569.1"/>
    <property type="molecule type" value="Genomic_DNA"/>
</dbReference>
<sequence length="400" mass="45691">MTEEKNYKFSEALSNSNPSFIREILKLTAVKDMISFAGGLPDANLFPKNHIKSATLDIFEEYGNTLFQYTTTEGLYSLRQWIADTFSLKHGCSVTPEQVLIVSGSQQALDLVGKIFINKNDNILIESPSYLGAIQAFNLYSPCFNEISMSFDGINLDELNYSIESKDPKFFYGIPNFQNPTGISYSIEKRKKLAELLIKHDQIMVEDDPYGELNYNEQPTRSVFSLAPDNVIYLGSFSKVFAPSFRLGWIISPEKIMEKLIVAKQASDLHTNYFSQVILNKYLNKFDITDHIINIRNSYAEKRKIMIDSINDYMDKDVIVYPSNGGMFIWIKIPNTSSMDLLPYAIKNKVAFIPGETFSTKGEYKDQIRLNYTSLTNENIILGIKLLQKSLLEYRLNINK</sequence>
<dbReference type="InterPro" id="IPR004839">
    <property type="entry name" value="Aminotransferase_I/II_large"/>
</dbReference>
<dbReference type="Proteomes" id="UP000230463">
    <property type="component" value="Unassembled WGS sequence"/>
</dbReference>
<dbReference type="GO" id="GO:0030170">
    <property type="term" value="F:pyridoxal phosphate binding"/>
    <property type="evidence" value="ECO:0007669"/>
    <property type="project" value="InterPro"/>
</dbReference>
<keyword evidence="6" id="KW-0808">Transferase</keyword>
<evidence type="ECO:0000256" key="7">
    <source>
        <dbReference type="ARBA" id="ARBA00022898"/>
    </source>
</evidence>
<evidence type="ECO:0000256" key="1">
    <source>
        <dbReference type="ARBA" id="ARBA00001933"/>
    </source>
</evidence>
<name>A0A855FMK7_9NEIS</name>
<evidence type="ECO:0000313" key="10">
    <source>
        <dbReference type="Proteomes" id="UP000230463"/>
    </source>
</evidence>
<comment type="similarity">
    <text evidence="2">Belongs to the class-I pyridoxal-phosphate-dependent aminotransferase family.</text>
</comment>
<evidence type="ECO:0000313" key="9">
    <source>
        <dbReference type="EMBL" id="PIT59569.1"/>
    </source>
</evidence>
<evidence type="ECO:0000256" key="4">
    <source>
        <dbReference type="ARBA" id="ARBA00021531"/>
    </source>
</evidence>
<evidence type="ECO:0000256" key="5">
    <source>
        <dbReference type="ARBA" id="ARBA00022576"/>
    </source>
</evidence>
<dbReference type="CDD" id="cd00609">
    <property type="entry name" value="AAT_like"/>
    <property type="match status" value="1"/>
</dbReference>
<dbReference type="FunFam" id="3.40.640.10:FF:000053">
    <property type="entry name" value="Aminotransferase, class I"/>
    <property type="match status" value="1"/>
</dbReference>
<dbReference type="PANTHER" id="PTHR42790">
    <property type="entry name" value="AMINOTRANSFERASE"/>
    <property type="match status" value="1"/>
</dbReference>
<accession>A0A855FMK7</accession>
<evidence type="ECO:0000259" key="8">
    <source>
        <dbReference type="Pfam" id="PF00155"/>
    </source>
</evidence>
<keyword evidence="5" id="KW-0032">Aminotransferase</keyword>
<comment type="caution">
    <text evidence="9">The sequence shown here is derived from an EMBL/GenBank/DDBJ whole genome shotgun (WGS) entry which is preliminary data.</text>
</comment>
<dbReference type="GO" id="GO:0008483">
    <property type="term" value="F:transaminase activity"/>
    <property type="evidence" value="ECO:0007669"/>
    <property type="project" value="UniProtKB-KW"/>
</dbReference>
<dbReference type="AlphaFoldDB" id="A0A855FMK7"/>
<dbReference type="SUPFAM" id="SSF53383">
    <property type="entry name" value="PLP-dependent transferases"/>
    <property type="match status" value="1"/>
</dbReference>
<gene>
    <name evidence="9" type="ORF">BHC57_08205</name>
</gene>
<protein>
    <recommendedName>
        <fullName evidence="4">Putative 8-amino-7-oxononanoate synthase</fullName>
    </recommendedName>
</protein>